<dbReference type="InterPro" id="IPR028344">
    <property type="entry name" value="ParE1/4"/>
</dbReference>
<gene>
    <name evidence="3" type="ORF">L0668_05645</name>
</gene>
<keyword evidence="4" id="KW-1185">Reference proteome</keyword>
<evidence type="ECO:0000313" key="4">
    <source>
        <dbReference type="Proteomes" id="UP001521137"/>
    </source>
</evidence>
<evidence type="ECO:0000313" key="3">
    <source>
        <dbReference type="EMBL" id="MCF2947583.1"/>
    </source>
</evidence>
<keyword evidence="1" id="KW-1277">Toxin-antitoxin system</keyword>
<name>A0ABS9D3T6_9ALTE</name>
<accession>A0ABS9D3T6</accession>
<evidence type="ECO:0000256" key="2">
    <source>
        <dbReference type="PIRNR" id="PIRNR029218"/>
    </source>
</evidence>
<dbReference type="Pfam" id="PF05016">
    <property type="entry name" value="ParE_toxin"/>
    <property type="match status" value="1"/>
</dbReference>
<organism evidence="3 4">
    <name type="scientific">Paraglaciecola algarum</name>
    <dbReference type="NCBI Taxonomy" id="3050085"/>
    <lineage>
        <taxon>Bacteria</taxon>
        <taxon>Pseudomonadati</taxon>
        <taxon>Pseudomonadota</taxon>
        <taxon>Gammaproteobacteria</taxon>
        <taxon>Alteromonadales</taxon>
        <taxon>Alteromonadaceae</taxon>
        <taxon>Paraglaciecola</taxon>
    </lineage>
</organism>
<evidence type="ECO:0000256" key="1">
    <source>
        <dbReference type="ARBA" id="ARBA00022649"/>
    </source>
</evidence>
<dbReference type="InterPro" id="IPR035093">
    <property type="entry name" value="RelE/ParE_toxin_dom_sf"/>
</dbReference>
<dbReference type="InterPro" id="IPR007712">
    <property type="entry name" value="RelE/ParE_toxin"/>
</dbReference>
<dbReference type="PIRSF" id="PIRSF029218">
    <property type="entry name" value="ParE"/>
    <property type="match status" value="1"/>
</dbReference>
<reference evidence="3 4" key="1">
    <citation type="submission" date="2022-01" db="EMBL/GenBank/DDBJ databases">
        <title>Paraglaciecola sp. G1-23.</title>
        <authorList>
            <person name="Jin M.S."/>
            <person name="Han D.M."/>
            <person name="Kim H.M."/>
            <person name="Jeon C.O."/>
        </authorList>
    </citation>
    <scope>NUCLEOTIDE SEQUENCE [LARGE SCALE GENOMIC DNA]</scope>
    <source>
        <strain evidence="3 4">G1-23</strain>
    </source>
</reference>
<dbReference type="Proteomes" id="UP001521137">
    <property type="component" value="Unassembled WGS sequence"/>
</dbReference>
<dbReference type="Gene3D" id="3.30.2310.20">
    <property type="entry name" value="RelE-like"/>
    <property type="match status" value="1"/>
</dbReference>
<protein>
    <recommendedName>
        <fullName evidence="2">Toxin</fullName>
    </recommendedName>
</protein>
<dbReference type="RefSeq" id="WP_235311104.1">
    <property type="nucleotide sequence ID" value="NZ_JAKGAS010000002.1"/>
</dbReference>
<dbReference type="EMBL" id="JAKGAS010000002">
    <property type="protein sequence ID" value="MCF2947583.1"/>
    <property type="molecule type" value="Genomic_DNA"/>
</dbReference>
<sequence length="96" mass="11029">MANFRLTPEAQDDLNNIVLYTVEQWGKSQAKNYVTGLNILLNRLVQTPTIGKQRNAFYDGLLSFPYASHIIYYVINAGNITVIRVLHKNMDNTKHF</sequence>
<proteinExistence type="inferred from homology"/>
<comment type="similarity">
    <text evidence="2">Belongs to the RelE toxin family.</text>
</comment>
<comment type="caution">
    <text evidence="3">The sequence shown here is derived from an EMBL/GenBank/DDBJ whole genome shotgun (WGS) entry which is preliminary data.</text>
</comment>